<evidence type="ECO:0000256" key="1">
    <source>
        <dbReference type="ARBA" id="ARBA00004236"/>
    </source>
</evidence>
<dbReference type="FunFam" id="3.40.50.1820:FF:000008">
    <property type="entry name" value="Alpha/beta hydrolase domain-containing protein 17B"/>
    <property type="match status" value="1"/>
</dbReference>
<evidence type="ECO:0000256" key="2">
    <source>
        <dbReference type="ARBA" id="ARBA00012423"/>
    </source>
</evidence>
<dbReference type="Gene3D" id="3.40.50.1820">
    <property type="entry name" value="alpha/beta hydrolase"/>
    <property type="match status" value="1"/>
</dbReference>
<keyword evidence="5" id="KW-0472">Membrane</keyword>
<evidence type="ECO:0000256" key="3">
    <source>
        <dbReference type="ARBA" id="ARBA00022475"/>
    </source>
</evidence>
<comment type="similarity">
    <text evidence="8">Belongs to the AB hydrolase superfamily. ABHD17 family.</text>
</comment>
<dbReference type="InterPro" id="IPR029058">
    <property type="entry name" value="AB_hydrolase_fold"/>
</dbReference>
<organism evidence="12 13">
    <name type="scientific">Bugula neritina</name>
    <name type="common">Brown bryozoan</name>
    <name type="synonym">Sertularia neritina</name>
    <dbReference type="NCBI Taxonomy" id="10212"/>
    <lineage>
        <taxon>Eukaryota</taxon>
        <taxon>Metazoa</taxon>
        <taxon>Spiralia</taxon>
        <taxon>Lophotrochozoa</taxon>
        <taxon>Bryozoa</taxon>
        <taxon>Gymnolaemata</taxon>
        <taxon>Cheilostomatida</taxon>
        <taxon>Flustrina</taxon>
        <taxon>Buguloidea</taxon>
        <taxon>Bugulidae</taxon>
        <taxon>Bugula</taxon>
    </lineage>
</organism>
<dbReference type="SUPFAM" id="SSF53474">
    <property type="entry name" value="alpha/beta-Hydrolases"/>
    <property type="match status" value="1"/>
</dbReference>
<dbReference type="EMBL" id="VXIV02002685">
    <property type="protein sequence ID" value="KAF6023630.1"/>
    <property type="molecule type" value="Genomic_DNA"/>
</dbReference>
<name>A0A7J7JBK3_BUGNE</name>
<dbReference type="OrthoDB" id="446723at2759"/>
<evidence type="ECO:0000259" key="11">
    <source>
        <dbReference type="Pfam" id="PF12146"/>
    </source>
</evidence>
<proteinExistence type="inferred from homology"/>
<evidence type="ECO:0000256" key="9">
    <source>
        <dbReference type="ARBA" id="ARBA00046278"/>
    </source>
</evidence>
<evidence type="ECO:0000256" key="6">
    <source>
        <dbReference type="ARBA" id="ARBA00023139"/>
    </source>
</evidence>
<keyword evidence="6" id="KW-0564">Palmitate</keyword>
<keyword evidence="3" id="KW-1003">Cell membrane</keyword>
<evidence type="ECO:0000256" key="7">
    <source>
        <dbReference type="ARBA" id="ARBA00023288"/>
    </source>
</evidence>
<evidence type="ECO:0000313" key="13">
    <source>
        <dbReference type="Proteomes" id="UP000593567"/>
    </source>
</evidence>
<dbReference type="PANTHER" id="PTHR12277:SF81">
    <property type="entry name" value="PROTEIN ABHD13"/>
    <property type="match status" value="1"/>
</dbReference>
<protein>
    <recommendedName>
        <fullName evidence="2">palmitoyl-protein hydrolase</fullName>
        <ecNumber evidence="2">3.1.2.22</ecNumber>
    </recommendedName>
</protein>
<dbReference type="GO" id="GO:0010008">
    <property type="term" value="C:endosome membrane"/>
    <property type="evidence" value="ECO:0007669"/>
    <property type="project" value="TreeGrafter"/>
</dbReference>
<keyword evidence="4" id="KW-0378">Hydrolase</keyword>
<dbReference type="Proteomes" id="UP000593567">
    <property type="component" value="Unassembled WGS sequence"/>
</dbReference>
<comment type="subcellular location">
    <subcellularLocation>
        <location evidence="1">Cell membrane</location>
    </subcellularLocation>
    <subcellularLocation>
        <location evidence="9">Endomembrane system</location>
        <topology evidence="9">Lipid-anchor</topology>
        <orientation evidence="9">Cytoplasmic side</orientation>
    </subcellularLocation>
</comment>
<gene>
    <name evidence="12" type="ORF">EB796_018069</name>
</gene>
<sequence>MAMNALTCGEFCCLFCCPPCPASIAKKLAFLPPEPSYTVSTEDNGASYSLHLTDRAEFQYSQKELDCIEVFKARTKGGNKICVMFVRCTGPSRYTLLFSHGNAVDLGQMSSFFIGLGTRLKVNICSYDYSGYGVSEGKPSERNMYHDIDIAYYILRTRYNQNPENVILYGQSIGSVPTVDLASRYEVAAVILHAPLMSGLRVACPDTQRTYCCDSFVNIDKISKIKSPMMVIHGTDDEVIDFSHGLEIYDKAPVTVEPLWVEGAGHNDVELYGAYLERLKKLIDTDLPKLQGIK</sequence>
<comment type="catalytic activity">
    <reaction evidence="10">
        <text>S-hexadecanoyl-L-cysteinyl-[protein] + H2O = L-cysteinyl-[protein] + hexadecanoate + H(+)</text>
        <dbReference type="Rhea" id="RHEA:19233"/>
        <dbReference type="Rhea" id="RHEA-COMP:10131"/>
        <dbReference type="Rhea" id="RHEA-COMP:11032"/>
        <dbReference type="ChEBI" id="CHEBI:7896"/>
        <dbReference type="ChEBI" id="CHEBI:15377"/>
        <dbReference type="ChEBI" id="CHEBI:15378"/>
        <dbReference type="ChEBI" id="CHEBI:29950"/>
        <dbReference type="ChEBI" id="CHEBI:74151"/>
        <dbReference type="EC" id="3.1.2.22"/>
    </reaction>
</comment>
<comment type="caution">
    <text evidence="12">The sequence shown here is derived from an EMBL/GenBank/DDBJ whole genome shotgun (WGS) entry which is preliminary data.</text>
</comment>
<evidence type="ECO:0000256" key="10">
    <source>
        <dbReference type="ARBA" id="ARBA00047337"/>
    </source>
</evidence>
<evidence type="ECO:0000256" key="5">
    <source>
        <dbReference type="ARBA" id="ARBA00023136"/>
    </source>
</evidence>
<dbReference type="Pfam" id="PF12146">
    <property type="entry name" value="Hydrolase_4"/>
    <property type="match status" value="1"/>
</dbReference>
<dbReference type="PANTHER" id="PTHR12277">
    <property type="entry name" value="ALPHA/BETA HYDROLASE DOMAIN-CONTAINING PROTEIN"/>
    <property type="match status" value="1"/>
</dbReference>
<accession>A0A7J7JBK3</accession>
<dbReference type="GO" id="GO:0005886">
    <property type="term" value="C:plasma membrane"/>
    <property type="evidence" value="ECO:0007669"/>
    <property type="project" value="UniProtKB-SubCell"/>
</dbReference>
<evidence type="ECO:0000256" key="4">
    <source>
        <dbReference type="ARBA" id="ARBA00022801"/>
    </source>
</evidence>
<dbReference type="InterPro" id="IPR022742">
    <property type="entry name" value="Hydrolase_4"/>
</dbReference>
<keyword evidence="13" id="KW-1185">Reference proteome</keyword>
<feature type="domain" description="Serine aminopeptidase S33" evidence="11">
    <location>
        <begin position="92"/>
        <end position="198"/>
    </location>
</feature>
<dbReference type="GO" id="GO:0008474">
    <property type="term" value="F:palmitoyl-(protein) hydrolase activity"/>
    <property type="evidence" value="ECO:0007669"/>
    <property type="project" value="UniProtKB-EC"/>
</dbReference>
<keyword evidence="7" id="KW-0449">Lipoprotein</keyword>
<evidence type="ECO:0000256" key="8">
    <source>
        <dbReference type="ARBA" id="ARBA00038397"/>
    </source>
</evidence>
<dbReference type="EC" id="3.1.2.22" evidence="2"/>
<reference evidence="12" key="1">
    <citation type="submission" date="2020-06" db="EMBL/GenBank/DDBJ databases">
        <title>Draft genome of Bugula neritina, a colonial animal packing powerful symbionts and potential medicines.</title>
        <authorList>
            <person name="Rayko M."/>
        </authorList>
    </citation>
    <scope>NUCLEOTIDE SEQUENCE [LARGE SCALE GENOMIC DNA]</scope>
    <source>
        <strain evidence="12">Kwan_BN1</strain>
    </source>
</reference>
<dbReference type="AlphaFoldDB" id="A0A7J7JBK3"/>
<evidence type="ECO:0000313" key="12">
    <source>
        <dbReference type="EMBL" id="KAF6023630.1"/>
    </source>
</evidence>